<dbReference type="Pfam" id="PF03631">
    <property type="entry name" value="Virul_fac_BrkB"/>
    <property type="match status" value="1"/>
</dbReference>
<evidence type="ECO:0000256" key="5">
    <source>
        <dbReference type="ARBA" id="ARBA00022989"/>
    </source>
</evidence>
<dbReference type="EMBL" id="SLZU01000030">
    <property type="protein sequence ID" value="TCS55605.1"/>
    <property type="molecule type" value="Genomic_DNA"/>
</dbReference>
<dbReference type="InterPro" id="IPR023679">
    <property type="entry name" value="UPF0761_bac"/>
</dbReference>
<dbReference type="GO" id="GO:0005886">
    <property type="term" value="C:plasma membrane"/>
    <property type="evidence" value="ECO:0007669"/>
    <property type="project" value="UniProtKB-SubCell"/>
</dbReference>
<protein>
    <recommendedName>
        <fullName evidence="7">UPF0761 membrane protein EDD52_1308</fullName>
    </recommendedName>
</protein>
<dbReference type="NCBIfam" id="TIGR00765">
    <property type="entry name" value="yihY_not_rbn"/>
    <property type="match status" value="1"/>
</dbReference>
<evidence type="ECO:0000256" key="3">
    <source>
        <dbReference type="ARBA" id="ARBA00022519"/>
    </source>
</evidence>
<feature type="transmembrane region" description="Helical" evidence="7">
    <location>
        <begin position="259"/>
        <end position="288"/>
    </location>
</feature>
<feature type="transmembrane region" description="Helical" evidence="7">
    <location>
        <begin position="112"/>
        <end position="132"/>
    </location>
</feature>
<dbReference type="RefSeq" id="WP_132248667.1">
    <property type="nucleotide sequence ID" value="NZ_SLZU01000030.1"/>
</dbReference>
<reference evidence="8 9" key="1">
    <citation type="submission" date="2019-03" db="EMBL/GenBank/DDBJ databases">
        <title>Genomic Encyclopedia of Type Strains, Phase IV (KMG-IV): sequencing the most valuable type-strain genomes for metagenomic binning, comparative biology and taxonomic classification.</title>
        <authorList>
            <person name="Goeker M."/>
        </authorList>
    </citation>
    <scope>NUCLEOTIDE SEQUENCE [LARGE SCALE GENOMIC DNA]</scope>
    <source>
        <strain evidence="8 9">DSM 104836</strain>
    </source>
</reference>
<dbReference type="OrthoDB" id="8477159at2"/>
<comment type="similarity">
    <text evidence="7">Belongs to the UPF0761 family.</text>
</comment>
<keyword evidence="3" id="KW-0997">Cell inner membrane</keyword>
<keyword evidence="5 7" id="KW-1133">Transmembrane helix</keyword>
<organism evidence="8 9">
    <name type="scientific">Primorskyibacter sedentarius</name>
    <dbReference type="NCBI Taxonomy" id="745311"/>
    <lineage>
        <taxon>Bacteria</taxon>
        <taxon>Pseudomonadati</taxon>
        <taxon>Pseudomonadota</taxon>
        <taxon>Alphaproteobacteria</taxon>
        <taxon>Rhodobacterales</taxon>
        <taxon>Roseobacteraceae</taxon>
        <taxon>Primorskyibacter</taxon>
    </lineage>
</organism>
<keyword evidence="4 7" id="KW-0812">Transmembrane</keyword>
<evidence type="ECO:0000256" key="4">
    <source>
        <dbReference type="ARBA" id="ARBA00022692"/>
    </source>
</evidence>
<feature type="transmembrane region" description="Helical" evidence="7">
    <location>
        <begin position="197"/>
        <end position="219"/>
    </location>
</feature>
<sequence>MVYFIKEKIAAWRRSHRTAIPRNVGQFTSFAVRRFLSERLSASAAALTYSSLLALVPLLVIAFAILSSFPAFNVVKDRMQALFFQTVVPEAGAAIADYLTDFTGNASNLTSIGILALAVTAVFLLGTIEATLNQIWHVERPRPIFVRFLIFWAILTLGPLLIGASFVLTSDLVVYLNQADLPGFVSPANATRLSETWLFSKLVGLAISIIGFTALFVLVPARRVRIWHGVIGATIAAIAFEMLSWGFNAFLTSGSSYQTIYGAVAVVPVFLVWVYASWMVIIFGAVVAASIPDWLIAKTNIPTEILHPSDRLVIAAALLARLYEQSQDGGTLNEDDLVEAAPIEARDEIFEALHVAGYLMRSEDNRVALTRDLTTTTAFELASDLNLTLGLTPSEDSEIPNEIRERLMRRTAGLGKLLNGLSQAEAEILNRPLSQILTAKDDRKALAARL</sequence>
<accession>A0A4R3IXN1</accession>
<dbReference type="HAMAP" id="MF_00672">
    <property type="entry name" value="UPF0761"/>
    <property type="match status" value="1"/>
</dbReference>
<evidence type="ECO:0000256" key="7">
    <source>
        <dbReference type="HAMAP-Rule" id="MF_00672"/>
    </source>
</evidence>
<name>A0A4R3IXN1_9RHOB</name>
<evidence type="ECO:0000256" key="6">
    <source>
        <dbReference type="ARBA" id="ARBA00023136"/>
    </source>
</evidence>
<feature type="transmembrane region" description="Helical" evidence="7">
    <location>
        <begin position="46"/>
        <end position="69"/>
    </location>
</feature>
<keyword evidence="2 7" id="KW-1003">Cell membrane</keyword>
<evidence type="ECO:0000256" key="1">
    <source>
        <dbReference type="ARBA" id="ARBA00004651"/>
    </source>
</evidence>
<comment type="caution">
    <text evidence="8">The sequence shown here is derived from an EMBL/GenBank/DDBJ whole genome shotgun (WGS) entry which is preliminary data.</text>
</comment>
<dbReference type="PANTHER" id="PTHR30213">
    <property type="entry name" value="INNER MEMBRANE PROTEIN YHJD"/>
    <property type="match status" value="1"/>
</dbReference>
<dbReference type="PANTHER" id="PTHR30213:SF0">
    <property type="entry name" value="UPF0761 MEMBRANE PROTEIN YIHY"/>
    <property type="match status" value="1"/>
</dbReference>
<feature type="transmembrane region" description="Helical" evidence="7">
    <location>
        <begin position="226"/>
        <end position="247"/>
    </location>
</feature>
<keyword evidence="6 7" id="KW-0472">Membrane</keyword>
<dbReference type="Proteomes" id="UP000295696">
    <property type="component" value="Unassembled WGS sequence"/>
</dbReference>
<gene>
    <name evidence="8" type="ORF">EDD52_1308</name>
</gene>
<feature type="transmembrane region" description="Helical" evidence="7">
    <location>
        <begin position="144"/>
        <end position="168"/>
    </location>
</feature>
<evidence type="ECO:0000313" key="8">
    <source>
        <dbReference type="EMBL" id="TCS55605.1"/>
    </source>
</evidence>
<comment type="subcellular location">
    <subcellularLocation>
        <location evidence="1 7">Cell membrane</location>
        <topology evidence="1 7">Multi-pass membrane protein</topology>
    </subcellularLocation>
</comment>
<dbReference type="InterPro" id="IPR017039">
    <property type="entry name" value="Virul_fac_BrkB"/>
</dbReference>
<evidence type="ECO:0000256" key="2">
    <source>
        <dbReference type="ARBA" id="ARBA00022475"/>
    </source>
</evidence>
<keyword evidence="9" id="KW-1185">Reference proteome</keyword>
<proteinExistence type="inferred from homology"/>
<evidence type="ECO:0000313" key="9">
    <source>
        <dbReference type="Proteomes" id="UP000295696"/>
    </source>
</evidence>
<dbReference type="AlphaFoldDB" id="A0A4R3IXN1"/>